<protein>
    <submittedName>
        <fullName evidence="2">Uncharacterized protein</fullName>
    </submittedName>
</protein>
<evidence type="ECO:0000313" key="3">
    <source>
        <dbReference type="Proteomes" id="UP001197093"/>
    </source>
</evidence>
<proteinExistence type="predicted"/>
<dbReference type="AlphaFoldDB" id="A0AAD4ENY2"/>
<evidence type="ECO:0000256" key="1">
    <source>
        <dbReference type="SAM" id="MobiDB-lite"/>
    </source>
</evidence>
<dbReference type="EMBL" id="JAHCVI010000006">
    <property type="protein sequence ID" value="KAG7284571.1"/>
    <property type="molecule type" value="Genomic_DNA"/>
</dbReference>
<organism evidence="2 3">
    <name type="scientific">Staphylotrichum longicolle</name>
    <dbReference type="NCBI Taxonomy" id="669026"/>
    <lineage>
        <taxon>Eukaryota</taxon>
        <taxon>Fungi</taxon>
        <taxon>Dikarya</taxon>
        <taxon>Ascomycota</taxon>
        <taxon>Pezizomycotina</taxon>
        <taxon>Sordariomycetes</taxon>
        <taxon>Sordariomycetidae</taxon>
        <taxon>Sordariales</taxon>
        <taxon>Chaetomiaceae</taxon>
        <taxon>Staphylotrichum</taxon>
    </lineage>
</organism>
<sequence>MPAKSENQELAPVTGPMSVLTPREQAIMLQSILTIKGFPSGIQIDYPKVAERLGMANHRSVTNAWGVIKKKLIEYEKKDRKDRGLPSEDEAEPAVEGGRTKPSPKKRARTTKAPAHPGLPGLPGLPALPNRLRTKTGGRGRATSAKKNGVTKKGGMLANDARRRGQDEIADPDETEDDEEAKLKAGMIKLEREVDENGVESFVSGEI</sequence>
<feature type="region of interest" description="Disordered" evidence="1">
    <location>
        <begin position="78"/>
        <end position="183"/>
    </location>
</feature>
<name>A0AAD4ENY2_9PEZI</name>
<feature type="compositionally biased region" description="Acidic residues" evidence="1">
    <location>
        <begin position="168"/>
        <end position="180"/>
    </location>
</feature>
<reference evidence="2" key="1">
    <citation type="submission" date="2023-02" db="EMBL/GenBank/DDBJ databases">
        <authorList>
            <person name="Palmer J.M."/>
        </authorList>
    </citation>
    <scope>NUCLEOTIDE SEQUENCE</scope>
    <source>
        <strain evidence="2">FW57</strain>
    </source>
</reference>
<evidence type="ECO:0000313" key="2">
    <source>
        <dbReference type="EMBL" id="KAG7284571.1"/>
    </source>
</evidence>
<gene>
    <name evidence="2" type="ORF">NEMBOFW57_010949</name>
</gene>
<comment type="caution">
    <text evidence="2">The sequence shown here is derived from an EMBL/GenBank/DDBJ whole genome shotgun (WGS) entry which is preliminary data.</text>
</comment>
<feature type="compositionally biased region" description="Low complexity" evidence="1">
    <location>
        <begin position="113"/>
        <end position="129"/>
    </location>
</feature>
<accession>A0AAD4ENY2</accession>
<dbReference type="Proteomes" id="UP001197093">
    <property type="component" value="Unassembled WGS sequence"/>
</dbReference>
<keyword evidence="3" id="KW-1185">Reference proteome</keyword>